<sequence>MMKKDGEPQEDQDQDPKPTSQPKKKSSKKNSKLDTTAIATELESYVTTAFAAINDRNWPYLLSSESHIAPFVSMGASGMRPAADSQAKMIGDFKALTENFPGYRLHVVSMSTQVYENVSAAEVFANLY</sequence>
<evidence type="ECO:0000313" key="3">
    <source>
        <dbReference type="Proteomes" id="UP001305779"/>
    </source>
</evidence>
<organism evidence="2 3">
    <name type="scientific">Zasmidium cellare</name>
    <name type="common">Wine cellar mold</name>
    <name type="synonym">Racodium cellare</name>
    <dbReference type="NCBI Taxonomy" id="395010"/>
    <lineage>
        <taxon>Eukaryota</taxon>
        <taxon>Fungi</taxon>
        <taxon>Dikarya</taxon>
        <taxon>Ascomycota</taxon>
        <taxon>Pezizomycotina</taxon>
        <taxon>Dothideomycetes</taxon>
        <taxon>Dothideomycetidae</taxon>
        <taxon>Mycosphaerellales</taxon>
        <taxon>Mycosphaerellaceae</taxon>
        <taxon>Zasmidium</taxon>
    </lineage>
</organism>
<proteinExistence type="predicted"/>
<comment type="caution">
    <text evidence="2">The sequence shown here is derived from an EMBL/GenBank/DDBJ whole genome shotgun (WGS) entry which is preliminary data.</text>
</comment>
<dbReference type="Proteomes" id="UP001305779">
    <property type="component" value="Unassembled WGS sequence"/>
</dbReference>
<evidence type="ECO:0000256" key="1">
    <source>
        <dbReference type="SAM" id="MobiDB-lite"/>
    </source>
</evidence>
<accession>A0ABR0E8R5</accession>
<keyword evidence="3" id="KW-1185">Reference proteome</keyword>
<reference evidence="2 3" key="1">
    <citation type="journal article" date="2023" name="G3 (Bethesda)">
        <title>A chromosome-level genome assembly of Zasmidium syzygii isolated from banana leaves.</title>
        <authorList>
            <person name="van Westerhoven A.C."/>
            <person name="Mehrabi R."/>
            <person name="Talebi R."/>
            <person name="Steentjes M.B.F."/>
            <person name="Corcolon B."/>
            <person name="Chong P.A."/>
            <person name="Kema G.H.J."/>
            <person name="Seidl M.F."/>
        </authorList>
    </citation>
    <scope>NUCLEOTIDE SEQUENCE [LARGE SCALE GENOMIC DNA]</scope>
    <source>
        <strain evidence="2 3">P124</strain>
    </source>
</reference>
<protein>
    <submittedName>
        <fullName evidence="2">Uncharacterized protein</fullName>
    </submittedName>
</protein>
<dbReference type="EMBL" id="JAXOVC010000008">
    <property type="protein sequence ID" value="KAK4497663.1"/>
    <property type="molecule type" value="Genomic_DNA"/>
</dbReference>
<evidence type="ECO:0000313" key="2">
    <source>
        <dbReference type="EMBL" id="KAK4497663.1"/>
    </source>
</evidence>
<feature type="region of interest" description="Disordered" evidence="1">
    <location>
        <begin position="1"/>
        <end position="34"/>
    </location>
</feature>
<gene>
    <name evidence="2" type="ORF">PRZ48_010316</name>
</gene>
<name>A0ABR0E8R5_ZASCE</name>